<keyword evidence="2" id="KW-1185">Reference proteome</keyword>
<gene>
    <name evidence="1" type="ORF">OA84_02305</name>
</gene>
<proteinExistence type="predicted"/>
<dbReference type="Proteomes" id="UP000031275">
    <property type="component" value="Unassembled WGS sequence"/>
</dbReference>
<sequence length="87" mass="10104">MQRGATKALPNIFQEPGTCFPLYLFLLVPRQKRMPLQSGLEILRTKKICCYFGIFFKITSHAKSRKNAHLKRNFLVAESLRSQIFTD</sequence>
<name>A0ABR4ZSM2_9FLAO</name>
<evidence type="ECO:0000313" key="2">
    <source>
        <dbReference type="Proteomes" id="UP000031275"/>
    </source>
</evidence>
<reference evidence="1 2" key="1">
    <citation type="submission" date="2014-10" db="EMBL/GenBank/DDBJ databases">
        <title>Kaistella solincola genome.</title>
        <authorList>
            <person name="Newman J.D."/>
        </authorList>
    </citation>
    <scope>NUCLEOTIDE SEQUENCE [LARGE SCALE GENOMIC DNA]</scope>
    <source>
        <strain evidence="1 2">DSM 22468</strain>
    </source>
</reference>
<protein>
    <submittedName>
        <fullName evidence="1">Uncharacterized protein</fullName>
    </submittedName>
</protein>
<dbReference type="EMBL" id="JSYK01000002">
    <property type="protein sequence ID" value="KIA84386.1"/>
    <property type="molecule type" value="Genomic_DNA"/>
</dbReference>
<organism evidence="1 2">
    <name type="scientific">Kaistella solincola</name>
    <dbReference type="NCBI Taxonomy" id="510955"/>
    <lineage>
        <taxon>Bacteria</taxon>
        <taxon>Pseudomonadati</taxon>
        <taxon>Bacteroidota</taxon>
        <taxon>Flavobacteriia</taxon>
        <taxon>Flavobacteriales</taxon>
        <taxon>Weeksellaceae</taxon>
        <taxon>Chryseobacterium group</taxon>
        <taxon>Kaistella</taxon>
    </lineage>
</organism>
<evidence type="ECO:0000313" key="1">
    <source>
        <dbReference type="EMBL" id="KIA84386.1"/>
    </source>
</evidence>
<comment type="caution">
    <text evidence="1">The sequence shown here is derived from an EMBL/GenBank/DDBJ whole genome shotgun (WGS) entry which is preliminary data.</text>
</comment>
<accession>A0ABR4ZSM2</accession>